<dbReference type="Pfam" id="PF08240">
    <property type="entry name" value="ADH_N"/>
    <property type="match status" value="1"/>
</dbReference>
<dbReference type="Proteomes" id="UP000782312">
    <property type="component" value="Unassembled WGS sequence"/>
</dbReference>
<dbReference type="PROSITE" id="PS00059">
    <property type="entry name" value="ADH_ZINC"/>
    <property type="match status" value="1"/>
</dbReference>
<dbReference type="PANTHER" id="PTHR42940:SF8">
    <property type="entry name" value="VACUOLAR PROTEIN SORTING-ASSOCIATED PROTEIN 11"/>
    <property type="match status" value="1"/>
</dbReference>
<evidence type="ECO:0000259" key="8">
    <source>
        <dbReference type="SMART" id="SM00829"/>
    </source>
</evidence>
<reference evidence="9" key="1">
    <citation type="submission" date="2020-07" db="EMBL/GenBank/DDBJ databases">
        <title>Huge and variable diversity of episymbiotic CPR bacteria and DPANN archaea in groundwater ecosystems.</title>
        <authorList>
            <person name="He C.Y."/>
            <person name="Keren R."/>
            <person name="Whittaker M."/>
            <person name="Farag I.F."/>
            <person name="Doudna J."/>
            <person name="Cate J.H.D."/>
            <person name="Banfield J.F."/>
        </authorList>
    </citation>
    <scope>NUCLEOTIDE SEQUENCE</scope>
    <source>
        <strain evidence="9">NC_groundwater_763_Ag_S-0.2um_68_21</strain>
    </source>
</reference>
<dbReference type="InterPro" id="IPR002328">
    <property type="entry name" value="ADH_Zn_CS"/>
</dbReference>
<dbReference type="InterPro" id="IPR020843">
    <property type="entry name" value="ER"/>
</dbReference>
<dbReference type="GO" id="GO:0008270">
    <property type="term" value="F:zinc ion binding"/>
    <property type="evidence" value="ECO:0007669"/>
    <property type="project" value="InterPro"/>
</dbReference>
<dbReference type="EC" id="1.1.1.1" evidence="3"/>
<gene>
    <name evidence="9" type="ORF">HYZ11_14380</name>
</gene>
<comment type="caution">
    <text evidence="9">The sequence shown here is derived from an EMBL/GenBank/DDBJ whole genome shotgun (WGS) entry which is preliminary data.</text>
</comment>
<dbReference type="GO" id="GO:0004022">
    <property type="term" value="F:alcohol dehydrogenase (NAD+) activity"/>
    <property type="evidence" value="ECO:0007669"/>
    <property type="project" value="UniProtKB-EC"/>
</dbReference>
<keyword evidence="4 7" id="KW-0479">Metal-binding</keyword>
<dbReference type="EMBL" id="JACPUR010000035">
    <property type="protein sequence ID" value="MBI3128788.1"/>
    <property type="molecule type" value="Genomic_DNA"/>
</dbReference>
<evidence type="ECO:0000256" key="6">
    <source>
        <dbReference type="ARBA" id="ARBA00023002"/>
    </source>
</evidence>
<dbReference type="AlphaFoldDB" id="A0A932MPF0"/>
<dbReference type="InterPro" id="IPR013149">
    <property type="entry name" value="ADH-like_C"/>
</dbReference>
<evidence type="ECO:0000313" key="9">
    <source>
        <dbReference type="EMBL" id="MBI3128788.1"/>
    </source>
</evidence>
<dbReference type="Gene3D" id="3.90.180.10">
    <property type="entry name" value="Medium-chain alcohol dehydrogenases, catalytic domain"/>
    <property type="match status" value="1"/>
</dbReference>
<accession>A0A932MPF0</accession>
<evidence type="ECO:0000256" key="1">
    <source>
        <dbReference type="ARBA" id="ARBA00001947"/>
    </source>
</evidence>
<protein>
    <recommendedName>
        <fullName evidence="3">alcohol dehydrogenase</fullName>
        <ecNumber evidence="3">1.1.1.1</ecNumber>
    </recommendedName>
</protein>
<keyword evidence="6" id="KW-0560">Oxidoreductase</keyword>
<evidence type="ECO:0000313" key="10">
    <source>
        <dbReference type="Proteomes" id="UP000782312"/>
    </source>
</evidence>
<organism evidence="9 10">
    <name type="scientific">Tectimicrobiota bacterium</name>
    <dbReference type="NCBI Taxonomy" id="2528274"/>
    <lineage>
        <taxon>Bacteria</taxon>
        <taxon>Pseudomonadati</taxon>
        <taxon>Nitrospinota/Tectimicrobiota group</taxon>
        <taxon>Candidatus Tectimicrobiota</taxon>
    </lineage>
</organism>
<evidence type="ECO:0000256" key="7">
    <source>
        <dbReference type="RuleBase" id="RU361277"/>
    </source>
</evidence>
<proteinExistence type="inferred from homology"/>
<dbReference type="SMART" id="SM00829">
    <property type="entry name" value="PKS_ER"/>
    <property type="match status" value="1"/>
</dbReference>
<evidence type="ECO:0000256" key="4">
    <source>
        <dbReference type="ARBA" id="ARBA00022723"/>
    </source>
</evidence>
<evidence type="ECO:0000256" key="3">
    <source>
        <dbReference type="ARBA" id="ARBA00013190"/>
    </source>
</evidence>
<name>A0A932MPF0_UNCTE</name>
<evidence type="ECO:0000256" key="2">
    <source>
        <dbReference type="ARBA" id="ARBA00008072"/>
    </source>
</evidence>
<keyword evidence="5 7" id="KW-0862">Zinc</keyword>
<dbReference type="PANTHER" id="PTHR42940">
    <property type="entry name" value="ALCOHOL DEHYDROGENASE 1-RELATED"/>
    <property type="match status" value="1"/>
</dbReference>
<dbReference type="InterPro" id="IPR011032">
    <property type="entry name" value="GroES-like_sf"/>
</dbReference>
<dbReference type="InterPro" id="IPR036291">
    <property type="entry name" value="NAD(P)-bd_dom_sf"/>
</dbReference>
<comment type="similarity">
    <text evidence="2 7">Belongs to the zinc-containing alcohol dehydrogenase family.</text>
</comment>
<feature type="domain" description="Enoyl reductase (ER)" evidence="8">
    <location>
        <begin position="10"/>
        <end position="338"/>
    </location>
</feature>
<evidence type="ECO:0000256" key="5">
    <source>
        <dbReference type="ARBA" id="ARBA00022833"/>
    </source>
</evidence>
<comment type="cofactor">
    <cofactor evidence="1 7">
        <name>Zn(2+)</name>
        <dbReference type="ChEBI" id="CHEBI:29105"/>
    </cofactor>
</comment>
<dbReference type="SUPFAM" id="SSF51735">
    <property type="entry name" value="NAD(P)-binding Rossmann-fold domains"/>
    <property type="match status" value="1"/>
</dbReference>
<dbReference type="Pfam" id="PF00107">
    <property type="entry name" value="ADH_zinc_N"/>
    <property type="match status" value="1"/>
</dbReference>
<sequence length="340" mass="35549">MRAMVLREWGGGLSLETVPDPVPGPGEVVLRVHACAPDQFDVTIRAGRAAGKLPLVMGHEIAGEVAALGVGVEGWREGDRAVLHAYLTCGSCRFCQVGRDTLCRNFRGYLGVHADGGYAEYVRSPARNLCRIPDGVGYAEATVIVSPVATPLKAIKTRAGVRPGDDLVIVGACGGVGIHAVQIGKRFGARVVAVDIDDGRLARARALGADHAVNSRREDFAAAVAEITKGKGAEAVLEFVGTEETLSKSFASLAAAGTLVVVGFQPGAVFASDPTRFVSDEIVVTGSRYVNRAELAEAARWVGEGWVKPIISATYPLAEAEGALADLAANRVFGRAPLLP</sequence>
<dbReference type="SUPFAM" id="SSF50129">
    <property type="entry name" value="GroES-like"/>
    <property type="match status" value="1"/>
</dbReference>
<dbReference type="InterPro" id="IPR013154">
    <property type="entry name" value="ADH-like_N"/>
</dbReference>